<name>A0A4R1QMV2_9FIRM</name>
<dbReference type="PRINTS" id="PR00080">
    <property type="entry name" value="SDRFAMILY"/>
</dbReference>
<gene>
    <name evidence="2" type="ORF">EDD76_12228</name>
</gene>
<dbReference type="GO" id="GO:0016491">
    <property type="term" value="F:oxidoreductase activity"/>
    <property type="evidence" value="ECO:0007669"/>
    <property type="project" value="TreeGrafter"/>
</dbReference>
<evidence type="ECO:0000313" key="3">
    <source>
        <dbReference type="Proteomes" id="UP000295718"/>
    </source>
</evidence>
<dbReference type="RefSeq" id="WP_051869707.1">
    <property type="nucleotide sequence ID" value="NZ_JPNB01000002.1"/>
</dbReference>
<dbReference type="SUPFAM" id="SSF51735">
    <property type="entry name" value="NAD(P)-binding Rossmann-fold domains"/>
    <property type="match status" value="1"/>
</dbReference>
<dbReference type="InterPro" id="IPR002347">
    <property type="entry name" value="SDR_fam"/>
</dbReference>
<dbReference type="STRING" id="1469948.GCA_000732725_03246"/>
<keyword evidence="3" id="KW-1185">Reference proteome</keyword>
<evidence type="ECO:0000256" key="1">
    <source>
        <dbReference type="RuleBase" id="RU000363"/>
    </source>
</evidence>
<reference evidence="2 3" key="1">
    <citation type="submission" date="2019-03" db="EMBL/GenBank/DDBJ databases">
        <title>Genomic Encyclopedia of Type Strains, Phase IV (KMG-IV): sequencing the most valuable type-strain genomes for metagenomic binning, comparative biology and taxonomic classification.</title>
        <authorList>
            <person name="Goeker M."/>
        </authorList>
    </citation>
    <scope>NUCLEOTIDE SEQUENCE [LARGE SCALE GENOMIC DNA]</scope>
    <source>
        <strain evidence="2 3">DSM 100556</strain>
    </source>
</reference>
<dbReference type="PRINTS" id="PR00081">
    <property type="entry name" value="GDHRDH"/>
</dbReference>
<dbReference type="GO" id="GO:0008202">
    <property type="term" value="P:steroid metabolic process"/>
    <property type="evidence" value="ECO:0007669"/>
    <property type="project" value="TreeGrafter"/>
</dbReference>
<accession>A0A4R1QMV2</accession>
<protein>
    <submittedName>
        <fullName evidence="2">NAD(P)-dependent dehydrogenase (Short-subunit alcohol dehydrogenase family)</fullName>
    </submittedName>
</protein>
<comment type="similarity">
    <text evidence="1">Belongs to the short-chain dehydrogenases/reductases (SDR) family.</text>
</comment>
<dbReference type="Proteomes" id="UP000295718">
    <property type="component" value="Unassembled WGS sequence"/>
</dbReference>
<proteinExistence type="inferred from homology"/>
<dbReference type="AlphaFoldDB" id="A0A4R1QMV2"/>
<dbReference type="PANTHER" id="PTHR43313:SF1">
    <property type="entry name" value="3BETA-HYDROXYSTEROID DEHYDROGENASE DHS-16"/>
    <property type="match status" value="1"/>
</dbReference>
<dbReference type="Pfam" id="PF00106">
    <property type="entry name" value="adh_short"/>
    <property type="match status" value="1"/>
</dbReference>
<comment type="caution">
    <text evidence="2">The sequence shown here is derived from an EMBL/GenBank/DDBJ whole genome shotgun (WGS) entry which is preliminary data.</text>
</comment>
<evidence type="ECO:0000313" key="2">
    <source>
        <dbReference type="EMBL" id="TCL54111.1"/>
    </source>
</evidence>
<dbReference type="PANTHER" id="PTHR43313">
    <property type="entry name" value="SHORT-CHAIN DEHYDROGENASE/REDUCTASE FAMILY 9C"/>
    <property type="match status" value="1"/>
</dbReference>
<dbReference type="OrthoDB" id="9775296at2"/>
<dbReference type="Gene3D" id="3.40.50.720">
    <property type="entry name" value="NAD(P)-binding Rossmann-like Domain"/>
    <property type="match status" value="1"/>
</dbReference>
<dbReference type="InterPro" id="IPR036291">
    <property type="entry name" value="NAD(P)-bd_dom_sf"/>
</dbReference>
<sequence length="272" mass="30781">MKYVFFTGAAGGLGELCIKAISKKEEWTVFAADMNEKELIKFEEFSNVIPIKTDVTNQSDVEAARKTVLTYTDRLDAIVNFAGLIAFTSMVEGECIHTAEKLLAVNLMGMVRVNYVLFDLIYKGHGRIINCSSEAGWMTPQPFAAPYFFSKRAVEGYNDSLRRELMYLDIPVIKIQPGSFNTNLTQGVYGKYEKALSETKYYRQVLTKMKPLMELELKQNNNPAKLVKAVLRALETPKPKLSYRVGTGKLLAMLEIFPEKSVDIIYRLLLKT</sequence>
<dbReference type="EMBL" id="SLUO01000022">
    <property type="protein sequence ID" value="TCL54111.1"/>
    <property type="molecule type" value="Genomic_DNA"/>
</dbReference>
<organism evidence="2 3">
    <name type="scientific">Kineothrix alysoides</name>
    <dbReference type="NCBI Taxonomy" id="1469948"/>
    <lineage>
        <taxon>Bacteria</taxon>
        <taxon>Bacillati</taxon>
        <taxon>Bacillota</taxon>
        <taxon>Clostridia</taxon>
        <taxon>Lachnospirales</taxon>
        <taxon>Lachnospiraceae</taxon>
        <taxon>Kineothrix</taxon>
    </lineage>
</organism>